<feature type="compositionally biased region" description="Polar residues" evidence="1">
    <location>
        <begin position="9"/>
        <end position="21"/>
    </location>
</feature>
<comment type="caution">
    <text evidence="2">The sequence shown here is derived from an EMBL/GenBank/DDBJ whole genome shotgun (WGS) entry which is preliminary data.</text>
</comment>
<evidence type="ECO:0000256" key="1">
    <source>
        <dbReference type="SAM" id="MobiDB-lite"/>
    </source>
</evidence>
<keyword evidence="3" id="KW-1185">Reference proteome</keyword>
<evidence type="ECO:0000313" key="2">
    <source>
        <dbReference type="EMBL" id="KAK5617572.1"/>
    </source>
</evidence>
<organism evidence="2 3">
    <name type="scientific">Crenichthys baileyi</name>
    <name type="common">White River springfish</name>
    <dbReference type="NCBI Taxonomy" id="28760"/>
    <lineage>
        <taxon>Eukaryota</taxon>
        <taxon>Metazoa</taxon>
        <taxon>Chordata</taxon>
        <taxon>Craniata</taxon>
        <taxon>Vertebrata</taxon>
        <taxon>Euteleostomi</taxon>
        <taxon>Actinopterygii</taxon>
        <taxon>Neopterygii</taxon>
        <taxon>Teleostei</taxon>
        <taxon>Neoteleostei</taxon>
        <taxon>Acanthomorphata</taxon>
        <taxon>Ovalentaria</taxon>
        <taxon>Atherinomorphae</taxon>
        <taxon>Cyprinodontiformes</taxon>
        <taxon>Goodeidae</taxon>
        <taxon>Crenichthys</taxon>
    </lineage>
</organism>
<sequence length="57" mass="6260">MDSRERLSTDIQNLKQSTSPSRKAVLTTGLLKDQLLRNGMTRRANPCSCVPALGSNE</sequence>
<accession>A0AAV9S8K2</accession>
<gene>
    <name evidence="2" type="ORF">CRENBAI_003611</name>
</gene>
<dbReference type="Proteomes" id="UP001311232">
    <property type="component" value="Unassembled WGS sequence"/>
</dbReference>
<proteinExistence type="predicted"/>
<name>A0AAV9S8K2_9TELE</name>
<evidence type="ECO:0000313" key="3">
    <source>
        <dbReference type="Proteomes" id="UP001311232"/>
    </source>
</evidence>
<reference evidence="2 3" key="1">
    <citation type="submission" date="2021-06" db="EMBL/GenBank/DDBJ databases">
        <authorList>
            <person name="Palmer J.M."/>
        </authorList>
    </citation>
    <scope>NUCLEOTIDE SEQUENCE [LARGE SCALE GENOMIC DNA]</scope>
    <source>
        <strain evidence="2 3">MEX-2019</strain>
        <tissue evidence="2">Muscle</tissue>
    </source>
</reference>
<feature type="region of interest" description="Disordered" evidence="1">
    <location>
        <begin position="1"/>
        <end position="22"/>
    </location>
</feature>
<protein>
    <submittedName>
        <fullName evidence="2">Uncharacterized protein</fullName>
    </submittedName>
</protein>
<dbReference type="EMBL" id="JAHHUM010000696">
    <property type="protein sequence ID" value="KAK5617572.1"/>
    <property type="molecule type" value="Genomic_DNA"/>
</dbReference>
<dbReference type="AlphaFoldDB" id="A0AAV9S8K2"/>